<evidence type="ECO:0000313" key="3">
    <source>
        <dbReference type="Proteomes" id="UP001501295"/>
    </source>
</evidence>
<protein>
    <recommendedName>
        <fullName evidence="4">Immunity protein 52 domain-containing protein</fullName>
    </recommendedName>
</protein>
<feature type="compositionally biased region" description="Pro residues" evidence="1">
    <location>
        <begin position="252"/>
        <end position="263"/>
    </location>
</feature>
<accession>A0ABP8VR99</accession>
<evidence type="ECO:0008006" key="4">
    <source>
        <dbReference type="Google" id="ProtNLM"/>
    </source>
</evidence>
<name>A0ABP8VR99_9MICO</name>
<comment type="caution">
    <text evidence="2">The sequence shown here is derived from an EMBL/GenBank/DDBJ whole genome shotgun (WGS) entry which is preliminary data.</text>
</comment>
<dbReference type="Proteomes" id="UP001501295">
    <property type="component" value="Unassembled WGS sequence"/>
</dbReference>
<proteinExistence type="predicted"/>
<evidence type="ECO:0000256" key="1">
    <source>
        <dbReference type="SAM" id="MobiDB-lite"/>
    </source>
</evidence>
<sequence>MTAFVDQASSWNREDVILRGFWGGRSDSVDELAARMASTTELLRSFGGRLARPWLEFTESPRLVPDDLGGWRDFVRRSVIRDDHGRPDPLSGHAVSIVSESSDGFSRAKFTVSAGEAEGVLSVPSNRFLLKFGEPSTGSSSDYPLDEEIVPIAGELLRGLVSLWKPDTAALLTKPMLRAQRGGPSRLPDVGAVSWFSPVVANLPSSLEGATLEAFGEGAILTVGAPGTASSSAEAVAAVRGSLLEQGRLLPAPPVQAVPPQVPGPGSLSPA</sequence>
<organism evidence="2 3">
    <name type="scientific">Frondihabitans cladoniiphilus</name>
    <dbReference type="NCBI Taxonomy" id="715785"/>
    <lineage>
        <taxon>Bacteria</taxon>
        <taxon>Bacillati</taxon>
        <taxon>Actinomycetota</taxon>
        <taxon>Actinomycetes</taxon>
        <taxon>Micrococcales</taxon>
        <taxon>Microbacteriaceae</taxon>
        <taxon>Frondihabitans</taxon>
    </lineage>
</organism>
<evidence type="ECO:0000313" key="2">
    <source>
        <dbReference type="EMBL" id="GAA4669435.1"/>
    </source>
</evidence>
<gene>
    <name evidence="2" type="ORF">GCM10025780_10780</name>
</gene>
<feature type="region of interest" description="Disordered" evidence="1">
    <location>
        <begin position="252"/>
        <end position="271"/>
    </location>
</feature>
<dbReference type="EMBL" id="BAABLM010000002">
    <property type="protein sequence ID" value="GAA4669435.1"/>
    <property type="molecule type" value="Genomic_DNA"/>
</dbReference>
<keyword evidence="3" id="KW-1185">Reference proteome</keyword>
<reference evidence="3" key="1">
    <citation type="journal article" date="2019" name="Int. J. Syst. Evol. Microbiol.">
        <title>The Global Catalogue of Microorganisms (GCM) 10K type strain sequencing project: providing services to taxonomists for standard genome sequencing and annotation.</title>
        <authorList>
            <consortium name="The Broad Institute Genomics Platform"/>
            <consortium name="The Broad Institute Genome Sequencing Center for Infectious Disease"/>
            <person name="Wu L."/>
            <person name="Ma J."/>
        </authorList>
    </citation>
    <scope>NUCLEOTIDE SEQUENCE [LARGE SCALE GENOMIC DNA]</scope>
    <source>
        <strain evidence="3">JCM 18956</strain>
    </source>
</reference>